<dbReference type="EMBL" id="CAJPUY010000023">
    <property type="protein sequence ID" value="CAG2154800.1"/>
    <property type="molecule type" value="Genomic_DNA"/>
</dbReference>
<evidence type="ECO:0000313" key="2">
    <source>
        <dbReference type="Proteomes" id="UP000672934"/>
    </source>
</evidence>
<accession>A0A916IXJ2</accession>
<organism evidence="1 2">
    <name type="scientific">Cupriavidus yeoncheonensis</name>
    <dbReference type="NCBI Taxonomy" id="1462994"/>
    <lineage>
        <taxon>Bacteria</taxon>
        <taxon>Pseudomonadati</taxon>
        <taxon>Pseudomonadota</taxon>
        <taxon>Betaproteobacteria</taxon>
        <taxon>Burkholderiales</taxon>
        <taxon>Burkholderiaceae</taxon>
        <taxon>Cupriavidus</taxon>
    </lineage>
</organism>
<keyword evidence="2" id="KW-1185">Reference proteome</keyword>
<comment type="caution">
    <text evidence="1">The sequence shown here is derived from an EMBL/GenBank/DDBJ whole genome shotgun (WGS) entry which is preliminary data.</text>
</comment>
<evidence type="ECO:0000313" key="1">
    <source>
        <dbReference type="EMBL" id="CAG2154800.1"/>
    </source>
</evidence>
<sequence>MPFVTKSVEIEYRQKGRKPVINTTEAVALSERHADDPKAIVATLRLLHPQWEDIKVISVS</sequence>
<reference evidence="1" key="1">
    <citation type="submission" date="2021-03" db="EMBL/GenBank/DDBJ databases">
        <authorList>
            <person name="Peeters C."/>
        </authorList>
    </citation>
    <scope>NUCLEOTIDE SEQUENCE</scope>
    <source>
        <strain evidence="1">LMG 31506</strain>
    </source>
</reference>
<proteinExistence type="predicted"/>
<dbReference type="Proteomes" id="UP000672934">
    <property type="component" value="Unassembled WGS sequence"/>
</dbReference>
<dbReference type="AlphaFoldDB" id="A0A916IXJ2"/>
<protein>
    <submittedName>
        <fullName evidence="1">Uncharacterized protein</fullName>
    </submittedName>
</protein>
<name>A0A916IXJ2_9BURK</name>
<dbReference type="RefSeq" id="WP_211950038.1">
    <property type="nucleotide sequence ID" value="NZ_CAJPUY010000023.1"/>
</dbReference>
<gene>
    <name evidence="1" type="ORF">LMG31506_05184</name>
</gene>